<dbReference type="Proteomes" id="UP000246352">
    <property type="component" value="Unassembled WGS sequence"/>
</dbReference>
<keyword evidence="3" id="KW-1185">Reference proteome</keyword>
<evidence type="ECO:0000256" key="1">
    <source>
        <dbReference type="SAM" id="MobiDB-lite"/>
    </source>
</evidence>
<dbReference type="EMBL" id="QGTR01000004">
    <property type="protein sequence ID" value="PWV98712.1"/>
    <property type="molecule type" value="Genomic_DNA"/>
</dbReference>
<protein>
    <submittedName>
        <fullName evidence="2">Uncharacterized protein</fullName>
    </submittedName>
</protein>
<gene>
    <name evidence="2" type="ORF">DFR52_1041</name>
</gene>
<evidence type="ECO:0000313" key="3">
    <source>
        <dbReference type="Proteomes" id="UP000246352"/>
    </source>
</evidence>
<organism evidence="2 3">
    <name type="scientific">Hoeflea marina</name>
    <dbReference type="NCBI Taxonomy" id="274592"/>
    <lineage>
        <taxon>Bacteria</taxon>
        <taxon>Pseudomonadati</taxon>
        <taxon>Pseudomonadota</taxon>
        <taxon>Alphaproteobacteria</taxon>
        <taxon>Hyphomicrobiales</taxon>
        <taxon>Rhizobiaceae</taxon>
        <taxon>Hoeflea</taxon>
    </lineage>
</organism>
<dbReference type="AlphaFoldDB" id="A0A317PGC2"/>
<proteinExistence type="predicted"/>
<comment type="caution">
    <text evidence="2">The sequence shown here is derived from an EMBL/GenBank/DDBJ whole genome shotgun (WGS) entry which is preliminary data.</text>
</comment>
<sequence>ALAEVRTQGSGMTRTSAAGDNHTPSATYKDEAEGWRRVATQNEGTGDRIGGAGESPAEAATIPSSVMPAPEPASSRRASARRGTRGGQFASCAVPDGPVRSRSKLSPGIRQAAVGPGHQHRELRPVGQGPRHRRQRIRTGQVPSGRTGWKTILSGSTRRRETLRQVMKMACRLWLGGDVQNQAECPRTSMGAARQVRARGG</sequence>
<feature type="non-terminal residue" evidence="2">
    <location>
        <position position="1"/>
    </location>
</feature>
<name>A0A317PGC2_9HYPH</name>
<accession>A0A317PGC2</accession>
<feature type="compositionally biased region" description="Polar residues" evidence="1">
    <location>
        <begin position="7"/>
        <end position="26"/>
    </location>
</feature>
<evidence type="ECO:0000313" key="2">
    <source>
        <dbReference type="EMBL" id="PWV98712.1"/>
    </source>
</evidence>
<feature type="region of interest" description="Disordered" evidence="1">
    <location>
        <begin position="1"/>
        <end position="147"/>
    </location>
</feature>
<reference evidence="2 3" key="1">
    <citation type="submission" date="2018-05" db="EMBL/GenBank/DDBJ databases">
        <title>Genomic Encyclopedia of Type Strains, Phase IV (KMG-IV): sequencing the most valuable type-strain genomes for metagenomic binning, comparative biology and taxonomic classification.</title>
        <authorList>
            <person name="Goeker M."/>
        </authorList>
    </citation>
    <scope>NUCLEOTIDE SEQUENCE [LARGE SCALE GENOMIC DNA]</scope>
    <source>
        <strain evidence="2 3">DSM 16791</strain>
    </source>
</reference>